<gene>
    <name evidence="6" type="ORF">EVB03_02645</name>
</gene>
<dbReference type="GO" id="GO:0016020">
    <property type="term" value="C:membrane"/>
    <property type="evidence" value="ECO:0007669"/>
    <property type="project" value="UniProtKB-SubCell"/>
</dbReference>
<dbReference type="InterPro" id="IPR050598">
    <property type="entry name" value="AminoAcid_Transporter"/>
</dbReference>
<feature type="transmembrane region" description="Helical" evidence="5">
    <location>
        <begin position="120"/>
        <end position="137"/>
    </location>
</feature>
<evidence type="ECO:0000256" key="4">
    <source>
        <dbReference type="ARBA" id="ARBA00023136"/>
    </source>
</evidence>
<evidence type="ECO:0000313" key="6">
    <source>
        <dbReference type="EMBL" id="RZO21141.1"/>
    </source>
</evidence>
<evidence type="ECO:0000256" key="3">
    <source>
        <dbReference type="ARBA" id="ARBA00022989"/>
    </source>
</evidence>
<dbReference type="GO" id="GO:0015179">
    <property type="term" value="F:L-amino acid transmembrane transporter activity"/>
    <property type="evidence" value="ECO:0007669"/>
    <property type="project" value="TreeGrafter"/>
</dbReference>
<feature type="transmembrane region" description="Helical" evidence="5">
    <location>
        <begin position="81"/>
        <end position="114"/>
    </location>
</feature>
<feature type="transmembrane region" description="Helical" evidence="5">
    <location>
        <begin position="186"/>
        <end position="211"/>
    </location>
</feature>
<evidence type="ECO:0000256" key="5">
    <source>
        <dbReference type="SAM" id="Phobius"/>
    </source>
</evidence>
<feature type="transmembrane region" description="Helical" evidence="5">
    <location>
        <begin position="144"/>
        <end position="166"/>
    </location>
</feature>
<dbReference type="Pfam" id="PF13520">
    <property type="entry name" value="AA_permease_2"/>
    <property type="match status" value="1"/>
</dbReference>
<feature type="transmembrane region" description="Helical" evidence="5">
    <location>
        <begin position="277"/>
        <end position="298"/>
    </location>
</feature>
<comment type="caution">
    <text evidence="6">The sequence shown here is derived from an EMBL/GenBank/DDBJ whole genome shotgun (WGS) entry which is preliminary data.</text>
</comment>
<evidence type="ECO:0000313" key="7">
    <source>
        <dbReference type="Proteomes" id="UP000315889"/>
    </source>
</evidence>
<dbReference type="Gene3D" id="1.20.1740.10">
    <property type="entry name" value="Amino acid/polyamine transporter I"/>
    <property type="match status" value="1"/>
</dbReference>
<feature type="transmembrane region" description="Helical" evidence="5">
    <location>
        <begin position="346"/>
        <end position="367"/>
    </location>
</feature>
<dbReference type="PANTHER" id="PTHR11785">
    <property type="entry name" value="AMINO ACID TRANSPORTER"/>
    <property type="match status" value="1"/>
</dbReference>
<name>A0A520MIX1_9GAMM</name>
<proteinExistence type="predicted"/>
<dbReference type="PANTHER" id="PTHR11785:SF512">
    <property type="entry name" value="SOBREMESA, ISOFORM B"/>
    <property type="match status" value="1"/>
</dbReference>
<keyword evidence="2 5" id="KW-0812">Transmembrane</keyword>
<organism evidence="6 7">
    <name type="scientific">SAR92 clade bacterium</name>
    <dbReference type="NCBI Taxonomy" id="2315479"/>
    <lineage>
        <taxon>Bacteria</taxon>
        <taxon>Pseudomonadati</taxon>
        <taxon>Pseudomonadota</taxon>
        <taxon>Gammaproteobacteria</taxon>
        <taxon>Cellvibrionales</taxon>
        <taxon>Porticoccaceae</taxon>
        <taxon>SAR92 clade</taxon>
    </lineage>
</organism>
<comment type="subcellular location">
    <subcellularLocation>
        <location evidence="1">Membrane</location>
        <topology evidence="1">Multi-pass membrane protein</topology>
    </subcellularLocation>
</comment>
<dbReference type="AlphaFoldDB" id="A0A520MIX1"/>
<evidence type="ECO:0000256" key="2">
    <source>
        <dbReference type="ARBA" id="ARBA00022692"/>
    </source>
</evidence>
<keyword evidence="4 5" id="KW-0472">Membrane</keyword>
<reference evidence="6 7" key="1">
    <citation type="submission" date="2019-02" db="EMBL/GenBank/DDBJ databases">
        <title>Prokaryotic population dynamics and viral predation in marine succession experiment using metagenomics: the confinement effect.</title>
        <authorList>
            <person name="Haro-Moreno J.M."/>
            <person name="Rodriguez-Valera F."/>
            <person name="Lopez-Perez M."/>
        </authorList>
    </citation>
    <scope>NUCLEOTIDE SEQUENCE [LARGE SCALE GENOMIC DNA]</scope>
    <source>
        <strain evidence="6">MED-G170</strain>
    </source>
</reference>
<feature type="transmembrane region" description="Helical" evidence="5">
    <location>
        <begin position="223"/>
        <end position="247"/>
    </location>
</feature>
<dbReference type="EMBL" id="SHBP01000002">
    <property type="protein sequence ID" value="RZO21141.1"/>
    <property type="molecule type" value="Genomic_DNA"/>
</dbReference>
<feature type="transmembrane region" description="Helical" evidence="5">
    <location>
        <begin position="379"/>
        <end position="401"/>
    </location>
</feature>
<protein>
    <submittedName>
        <fullName evidence="6">Amino acid permease</fullName>
    </submittedName>
</protein>
<sequence length="437" mass="46953">MQKFSKLTGISVVVANMVGTGVFTSLGFQLLGIQSYFVLMMLWFVGGLTALCGALSYAELGANLPRSGGEYNFLGRLYHPCAGFISGWVSATVGFAAPVALAAMTFGAYLSAVFPEIPRTFSAVSLVVALTMIHCFSRRASSNVQLIFTALKILLILLFCVVIFIWGKAPQSISLMPNLGDEKLLFSGAFAVSLIYVNYAYTGWNAVTYVISELDSPQRNLPVVLLIGTVTVMLIYLLLNFTFLSAAPISSLEGKLEIGVVVADYALGDTAGKTMGAVLALLLISTVSAMTMAGPRVLQVIGQDFRIFRWLSKVNKNDIPTTAIIFQSSLASVFIVSATFESVLVFSSFVLGINTLFSVIGVFILRYKKLNIEGAYRTFAYPLAPAIYLGVTVWTLTYVLISKPQEGGMGILIIAVGGLIYLLSRKAGDAAIKQGNQ</sequence>
<feature type="transmembrane region" description="Helical" evidence="5">
    <location>
        <begin position="7"/>
        <end position="30"/>
    </location>
</feature>
<feature type="transmembrane region" description="Helical" evidence="5">
    <location>
        <begin position="319"/>
        <end position="340"/>
    </location>
</feature>
<accession>A0A520MIX1</accession>
<feature type="transmembrane region" description="Helical" evidence="5">
    <location>
        <begin position="407"/>
        <end position="424"/>
    </location>
</feature>
<feature type="transmembrane region" description="Helical" evidence="5">
    <location>
        <begin position="36"/>
        <end position="60"/>
    </location>
</feature>
<keyword evidence="3 5" id="KW-1133">Transmembrane helix</keyword>
<dbReference type="Proteomes" id="UP000315889">
    <property type="component" value="Unassembled WGS sequence"/>
</dbReference>
<dbReference type="InterPro" id="IPR002293">
    <property type="entry name" value="AA/rel_permease1"/>
</dbReference>
<dbReference type="PIRSF" id="PIRSF006060">
    <property type="entry name" value="AA_transporter"/>
    <property type="match status" value="1"/>
</dbReference>
<evidence type="ECO:0000256" key="1">
    <source>
        <dbReference type="ARBA" id="ARBA00004141"/>
    </source>
</evidence>